<proteinExistence type="predicted"/>
<dbReference type="Proteomes" id="UP001140502">
    <property type="component" value="Unassembled WGS sequence"/>
</dbReference>
<evidence type="ECO:0000313" key="4">
    <source>
        <dbReference type="Proteomes" id="UP001140502"/>
    </source>
</evidence>
<keyword evidence="4" id="KW-1185">Reference proteome</keyword>
<keyword evidence="2" id="KW-0732">Signal</keyword>
<dbReference type="AlphaFoldDB" id="A0A9W8TC85"/>
<comment type="caution">
    <text evidence="3">The sequence shown here is derived from an EMBL/GenBank/DDBJ whole genome shotgun (WGS) entry which is preliminary data.</text>
</comment>
<evidence type="ECO:0000256" key="1">
    <source>
        <dbReference type="SAM" id="MobiDB-lite"/>
    </source>
</evidence>
<name>A0A9W8TC85_9HYPO</name>
<feature type="chain" id="PRO_5040865503" description="Cell wall protein" evidence="2">
    <location>
        <begin position="20"/>
        <end position="263"/>
    </location>
</feature>
<sequence length="263" mass="27212">MRLSSSLPPLVALAGLSLADPNGWSKTKETSDSPTKLDDCGCWPIYQAMLRCQKLKGLNADTRGCVCIPNPDGWYPSMDGCRTCLTSGSDEEFFENMSRLVTQLFVSCTNAGGGVTSDGASICASNYYREACVSLGTGGRPSWASFEVFESKEKGNSSYVLDIDEDGADKDTSTSTGSTTAKTIPVETATGATEPLSTAASTTASTSERSPASSSGSNDASGTETDSASATTTQSSTIMVADARAGGIIRGMMIAVVVGALLF</sequence>
<evidence type="ECO:0008006" key="5">
    <source>
        <dbReference type="Google" id="ProtNLM"/>
    </source>
</evidence>
<dbReference type="EMBL" id="JAPEUR010000420">
    <property type="protein sequence ID" value="KAJ4309664.1"/>
    <property type="molecule type" value="Genomic_DNA"/>
</dbReference>
<evidence type="ECO:0000313" key="3">
    <source>
        <dbReference type="EMBL" id="KAJ4309664.1"/>
    </source>
</evidence>
<dbReference type="OrthoDB" id="5098780at2759"/>
<accession>A0A9W8TC85</accession>
<gene>
    <name evidence="3" type="ORF">N0V84_011384</name>
</gene>
<reference evidence="3" key="1">
    <citation type="submission" date="2022-10" db="EMBL/GenBank/DDBJ databases">
        <title>Tapping the CABI collections for fungal endophytes: first genome assemblies for Collariella, Neodidymelliopsis, Ascochyta clinopodiicola, Didymella pomorum, Didymosphaeria variabile, Neocosmospora piperis and Neocucurbitaria cava.</title>
        <authorList>
            <person name="Hill R."/>
        </authorList>
    </citation>
    <scope>NUCLEOTIDE SEQUENCE</scope>
    <source>
        <strain evidence="3">IMI 366586</strain>
    </source>
</reference>
<feature type="compositionally biased region" description="Low complexity" evidence="1">
    <location>
        <begin position="173"/>
        <end position="183"/>
    </location>
</feature>
<feature type="region of interest" description="Disordered" evidence="1">
    <location>
        <begin position="160"/>
        <end position="233"/>
    </location>
</feature>
<feature type="compositionally biased region" description="Low complexity" evidence="1">
    <location>
        <begin position="192"/>
        <end position="233"/>
    </location>
</feature>
<organism evidence="3 4">
    <name type="scientific">Fusarium piperis</name>
    <dbReference type="NCBI Taxonomy" id="1435070"/>
    <lineage>
        <taxon>Eukaryota</taxon>
        <taxon>Fungi</taxon>
        <taxon>Dikarya</taxon>
        <taxon>Ascomycota</taxon>
        <taxon>Pezizomycotina</taxon>
        <taxon>Sordariomycetes</taxon>
        <taxon>Hypocreomycetidae</taxon>
        <taxon>Hypocreales</taxon>
        <taxon>Nectriaceae</taxon>
        <taxon>Fusarium</taxon>
        <taxon>Fusarium solani species complex</taxon>
    </lineage>
</organism>
<evidence type="ECO:0000256" key="2">
    <source>
        <dbReference type="SAM" id="SignalP"/>
    </source>
</evidence>
<feature type="signal peptide" evidence="2">
    <location>
        <begin position="1"/>
        <end position="19"/>
    </location>
</feature>
<protein>
    <recommendedName>
        <fullName evidence="5">Cell wall protein</fullName>
    </recommendedName>
</protein>